<dbReference type="RefSeq" id="WP_307199701.1">
    <property type="nucleotide sequence ID" value="NZ_JAUTAN010000001.1"/>
</dbReference>
<evidence type="ECO:0000256" key="1">
    <source>
        <dbReference type="ARBA" id="ARBA00000085"/>
    </source>
</evidence>
<dbReference type="InterPro" id="IPR036890">
    <property type="entry name" value="HATPase_C_sf"/>
</dbReference>
<comment type="subcellular location">
    <subcellularLocation>
        <location evidence="2">Cell membrane</location>
    </subcellularLocation>
</comment>
<evidence type="ECO:0000256" key="3">
    <source>
        <dbReference type="ARBA" id="ARBA00012438"/>
    </source>
</evidence>
<dbReference type="Pfam" id="PF02518">
    <property type="entry name" value="HATPase_c"/>
    <property type="match status" value="1"/>
</dbReference>
<comment type="catalytic activity">
    <reaction evidence="1">
        <text>ATP + protein L-histidine = ADP + protein N-phospho-L-histidine.</text>
        <dbReference type="EC" id="2.7.13.3"/>
    </reaction>
</comment>
<evidence type="ECO:0000256" key="6">
    <source>
        <dbReference type="ARBA" id="ARBA00022692"/>
    </source>
</evidence>
<dbReference type="CDD" id="cd00082">
    <property type="entry name" value="HisKA"/>
    <property type="match status" value="1"/>
</dbReference>
<dbReference type="SMART" id="SM00304">
    <property type="entry name" value="HAMP"/>
    <property type="match status" value="1"/>
</dbReference>
<dbReference type="Gene3D" id="6.10.340.10">
    <property type="match status" value="1"/>
</dbReference>
<evidence type="ECO:0000313" key="15">
    <source>
        <dbReference type="EMBL" id="MDQ1104340.1"/>
    </source>
</evidence>
<evidence type="ECO:0000256" key="5">
    <source>
        <dbReference type="ARBA" id="ARBA00022679"/>
    </source>
</evidence>
<protein>
    <recommendedName>
        <fullName evidence="3">histidine kinase</fullName>
        <ecNumber evidence="3">2.7.13.3</ecNumber>
    </recommendedName>
</protein>
<keyword evidence="7 15" id="KW-0418">Kinase</keyword>
<dbReference type="PANTHER" id="PTHR45436">
    <property type="entry name" value="SENSOR HISTIDINE KINASE YKOH"/>
    <property type="match status" value="1"/>
</dbReference>
<evidence type="ECO:0000313" key="16">
    <source>
        <dbReference type="Proteomes" id="UP001239215"/>
    </source>
</evidence>
<evidence type="ECO:0000256" key="10">
    <source>
        <dbReference type="ARBA" id="ARBA00023136"/>
    </source>
</evidence>
<feature type="region of interest" description="Disordered" evidence="11">
    <location>
        <begin position="1"/>
        <end position="20"/>
    </location>
</feature>
<dbReference type="InterPro" id="IPR003594">
    <property type="entry name" value="HATPase_dom"/>
</dbReference>
<evidence type="ECO:0000256" key="2">
    <source>
        <dbReference type="ARBA" id="ARBA00004236"/>
    </source>
</evidence>
<dbReference type="EC" id="2.7.13.3" evidence="3"/>
<dbReference type="PANTHER" id="PTHR45436:SF5">
    <property type="entry name" value="SENSOR HISTIDINE KINASE TRCS"/>
    <property type="match status" value="1"/>
</dbReference>
<dbReference type="CDD" id="cd06225">
    <property type="entry name" value="HAMP"/>
    <property type="match status" value="1"/>
</dbReference>
<feature type="domain" description="HAMP" evidence="14">
    <location>
        <begin position="191"/>
        <end position="244"/>
    </location>
</feature>
<accession>A0AAJ1U1S9</accession>
<keyword evidence="6 12" id="KW-0812">Transmembrane</keyword>
<dbReference type="GO" id="GO:0005886">
    <property type="term" value="C:plasma membrane"/>
    <property type="evidence" value="ECO:0007669"/>
    <property type="project" value="UniProtKB-SubCell"/>
</dbReference>
<reference evidence="15" key="1">
    <citation type="submission" date="2023-07" db="EMBL/GenBank/DDBJ databases">
        <title>Functional and genomic diversity of the sorghum phyllosphere microbiome.</title>
        <authorList>
            <person name="Shade A."/>
        </authorList>
    </citation>
    <scope>NUCLEOTIDE SEQUENCE</scope>
    <source>
        <strain evidence="15">SORGH_AS_1067</strain>
    </source>
</reference>
<organism evidence="15 16">
    <name type="scientific">Nocardioides zeae</name>
    <dbReference type="NCBI Taxonomy" id="1457234"/>
    <lineage>
        <taxon>Bacteria</taxon>
        <taxon>Bacillati</taxon>
        <taxon>Actinomycetota</taxon>
        <taxon>Actinomycetes</taxon>
        <taxon>Propionibacteriales</taxon>
        <taxon>Nocardioidaceae</taxon>
        <taxon>Nocardioides</taxon>
    </lineage>
</organism>
<dbReference type="InterPro" id="IPR004358">
    <property type="entry name" value="Sig_transdc_His_kin-like_C"/>
</dbReference>
<dbReference type="EMBL" id="JAUTAN010000001">
    <property type="protein sequence ID" value="MDQ1104340.1"/>
    <property type="molecule type" value="Genomic_DNA"/>
</dbReference>
<evidence type="ECO:0000259" key="13">
    <source>
        <dbReference type="PROSITE" id="PS50109"/>
    </source>
</evidence>
<dbReference type="GO" id="GO:0000155">
    <property type="term" value="F:phosphorelay sensor kinase activity"/>
    <property type="evidence" value="ECO:0007669"/>
    <property type="project" value="InterPro"/>
</dbReference>
<evidence type="ECO:0000256" key="8">
    <source>
        <dbReference type="ARBA" id="ARBA00022989"/>
    </source>
</evidence>
<feature type="domain" description="Histidine kinase" evidence="13">
    <location>
        <begin position="252"/>
        <end position="464"/>
    </location>
</feature>
<sequence length="467" mass="48822">MAPTTPAPAPATPVRRGRAGVRVRTTVAATVVVAIAFALGGLLLALALGRSLSDQAASTAEQRAEEIAAQVERSGPGVLDPGADDPEPSDDDEDDDVEDVAWQVTTGDSLVASSGTGGRSLPRSEGTTRLDGDRYTVAVEDVEHEGTRYDVAVAVSLDDASDSVTALVPLLAVGLPVAVLLVGATTWVVTGRALRPVEAIRAQVASIGGDDLAARVPVPPSRDEVARLATTMNGMLERLEHSAEQQRRFVSDTSHELRSPLAGLRQTAEVARSHPAAIDQAELVEAVLEETARMQHLVEQMLVLTRTAEGGGGRRQGDVDLDDLLLAEATRLRRLRSDLAVDSSRVVPARAHGDGPALAQVVRNLADNAARHAAGTVRLSLEDGASGHVDVVVEDDGSGVPADDRERVFERFVRLDEARARDDGGSGLGLAIVREVARAHGGDARVEAGDLGGARFVVRLPAVADAS</sequence>
<dbReference type="SMART" id="SM00388">
    <property type="entry name" value="HisKA"/>
    <property type="match status" value="1"/>
</dbReference>
<dbReference type="Pfam" id="PF00512">
    <property type="entry name" value="HisKA"/>
    <property type="match status" value="1"/>
</dbReference>
<dbReference type="Gene3D" id="3.30.565.10">
    <property type="entry name" value="Histidine kinase-like ATPase, C-terminal domain"/>
    <property type="match status" value="1"/>
</dbReference>
<evidence type="ECO:0000256" key="9">
    <source>
        <dbReference type="ARBA" id="ARBA00023012"/>
    </source>
</evidence>
<keyword evidence="8 12" id="KW-1133">Transmembrane helix</keyword>
<feature type="transmembrane region" description="Helical" evidence="12">
    <location>
        <begin position="166"/>
        <end position="189"/>
    </location>
</feature>
<dbReference type="InterPro" id="IPR003661">
    <property type="entry name" value="HisK_dim/P_dom"/>
</dbReference>
<dbReference type="PROSITE" id="PS50885">
    <property type="entry name" value="HAMP"/>
    <property type="match status" value="1"/>
</dbReference>
<dbReference type="SUPFAM" id="SSF47384">
    <property type="entry name" value="Homodimeric domain of signal transducing histidine kinase"/>
    <property type="match status" value="1"/>
</dbReference>
<keyword evidence="9" id="KW-0902">Two-component regulatory system</keyword>
<keyword evidence="10 12" id="KW-0472">Membrane</keyword>
<dbReference type="SUPFAM" id="SSF158472">
    <property type="entry name" value="HAMP domain-like"/>
    <property type="match status" value="1"/>
</dbReference>
<dbReference type="PRINTS" id="PR00344">
    <property type="entry name" value="BCTRLSENSOR"/>
</dbReference>
<evidence type="ECO:0000256" key="11">
    <source>
        <dbReference type="SAM" id="MobiDB-lite"/>
    </source>
</evidence>
<dbReference type="SMART" id="SM00387">
    <property type="entry name" value="HATPase_c"/>
    <property type="match status" value="1"/>
</dbReference>
<feature type="transmembrane region" description="Helical" evidence="12">
    <location>
        <begin position="25"/>
        <end position="48"/>
    </location>
</feature>
<feature type="region of interest" description="Disordered" evidence="11">
    <location>
        <begin position="63"/>
        <end position="96"/>
    </location>
</feature>
<dbReference type="InterPro" id="IPR003660">
    <property type="entry name" value="HAMP_dom"/>
</dbReference>
<dbReference type="Gene3D" id="1.10.287.130">
    <property type="match status" value="1"/>
</dbReference>
<keyword evidence="5" id="KW-0808">Transferase</keyword>
<feature type="compositionally biased region" description="Acidic residues" evidence="11">
    <location>
        <begin position="82"/>
        <end position="96"/>
    </location>
</feature>
<comment type="caution">
    <text evidence="15">The sequence shown here is derived from an EMBL/GenBank/DDBJ whole genome shotgun (WGS) entry which is preliminary data.</text>
</comment>
<dbReference type="SUPFAM" id="SSF55874">
    <property type="entry name" value="ATPase domain of HSP90 chaperone/DNA topoisomerase II/histidine kinase"/>
    <property type="match status" value="1"/>
</dbReference>
<keyword evidence="4" id="KW-0597">Phosphoprotein</keyword>
<dbReference type="InterPro" id="IPR005467">
    <property type="entry name" value="His_kinase_dom"/>
</dbReference>
<feature type="region of interest" description="Disordered" evidence="11">
    <location>
        <begin position="108"/>
        <end position="131"/>
    </location>
</feature>
<proteinExistence type="predicted"/>
<feature type="compositionally biased region" description="Pro residues" evidence="11">
    <location>
        <begin position="1"/>
        <end position="11"/>
    </location>
</feature>
<dbReference type="PROSITE" id="PS50109">
    <property type="entry name" value="HIS_KIN"/>
    <property type="match status" value="1"/>
</dbReference>
<evidence type="ECO:0000259" key="14">
    <source>
        <dbReference type="PROSITE" id="PS50885"/>
    </source>
</evidence>
<gene>
    <name evidence="15" type="ORF">QE405_001624</name>
</gene>
<name>A0AAJ1U1S9_9ACTN</name>
<dbReference type="InterPro" id="IPR050428">
    <property type="entry name" value="TCS_sensor_his_kinase"/>
</dbReference>
<dbReference type="Proteomes" id="UP001239215">
    <property type="component" value="Unassembled WGS sequence"/>
</dbReference>
<dbReference type="InterPro" id="IPR036097">
    <property type="entry name" value="HisK_dim/P_sf"/>
</dbReference>
<dbReference type="AlphaFoldDB" id="A0AAJ1U1S9"/>
<evidence type="ECO:0000256" key="12">
    <source>
        <dbReference type="SAM" id="Phobius"/>
    </source>
</evidence>
<dbReference type="Pfam" id="PF00672">
    <property type="entry name" value="HAMP"/>
    <property type="match status" value="1"/>
</dbReference>
<evidence type="ECO:0000256" key="4">
    <source>
        <dbReference type="ARBA" id="ARBA00022553"/>
    </source>
</evidence>
<evidence type="ECO:0000256" key="7">
    <source>
        <dbReference type="ARBA" id="ARBA00022777"/>
    </source>
</evidence>